<name>A0ABT5EIZ6_9BACT</name>
<comment type="caution">
    <text evidence="3">The sequence shown here is derived from an EMBL/GenBank/DDBJ whole genome shotgun (WGS) entry which is preliminary data.</text>
</comment>
<feature type="chain" id="PRO_5045250064" description="Lipoprotein" evidence="2">
    <location>
        <begin position="20"/>
        <end position="378"/>
    </location>
</feature>
<evidence type="ECO:0000313" key="3">
    <source>
        <dbReference type="EMBL" id="MDC0740725.1"/>
    </source>
</evidence>
<proteinExistence type="predicted"/>
<keyword evidence="1" id="KW-0812">Transmembrane</keyword>
<dbReference type="RefSeq" id="WP_271915925.1">
    <property type="nucleotide sequence ID" value="NZ_JAQNDO010000001.1"/>
</dbReference>
<evidence type="ECO:0000256" key="2">
    <source>
        <dbReference type="SAM" id="SignalP"/>
    </source>
</evidence>
<reference evidence="3 4" key="1">
    <citation type="submission" date="2022-11" db="EMBL/GenBank/DDBJ databases">
        <title>Minimal conservation of predation-associated metabolite biosynthetic gene clusters underscores biosynthetic potential of Myxococcota including descriptions for ten novel species: Archangium lansinium sp. nov., Myxococcus landrumus sp. nov., Nannocystis bai.</title>
        <authorList>
            <person name="Ahearne A."/>
            <person name="Stevens C."/>
            <person name="Dowd S."/>
        </authorList>
    </citation>
    <scope>NUCLEOTIDE SEQUENCE [LARGE SCALE GENOMIC DNA]</scope>
    <source>
        <strain evidence="3 4">RJM3</strain>
    </source>
</reference>
<evidence type="ECO:0008006" key="5">
    <source>
        <dbReference type="Google" id="ProtNLM"/>
    </source>
</evidence>
<keyword evidence="2" id="KW-0732">Signal</keyword>
<accession>A0ABT5EIZ6</accession>
<dbReference type="PROSITE" id="PS51257">
    <property type="entry name" value="PROKAR_LIPOPROTEIN"/>
    <property type="match status" value="1"/>
</dbReference>
<gene>
    <name evidence="3" type="ORF">POL67_05165</name>
</gene>
<evidence type="ECO:0000313" key="4">
    <source>
        <dbReference type="Proteomes" id="UP001221411"/>
    </source>
</evidence>
<protein>
    <recommendedName>
        <fullName evidence="5">Lipoprotein</fullName>
    </recommendedName>
</protein>
<feature type="signal peptide" evidence="2">
    <location>
        <begin position="1"/>
        <end position="19"/>
    </location>
</feature>
<organism evidence="3 4">
    <name type="scientific">Polyangium mundeleinium</name>
    <dbReference type="NCBI Taxonomy" id="2995306"/>
    <lineage>
        <taxon>Bacteria</taxon>
        <taxon>Pseudomonadati</taxon>
        <taxon>Myxococcota</taxon>
        <taxon>Polyangia</taxon>
        <taxon>Polyangiales</taxon>
        <taxon>Polyangiaceae</taxon>
        <taxon>Polyangium</taxon>
    </lineage>
</organism>
<dbReference type="Proteomes" id="UP001221411">
    <property type="component" value="Unassembled WGS sequence"/>
</dbReference>
<sequence>MKPCAVLVALLVLASAAGCVNNTPPTLRGGAFAPFRARAPLAGDEHLVFAPSEDASFLGRVLLAPYVTTRPLADQLAPNPCAAALVDVEPRPVPGDVIEDAEPLSPDAARAAGAPGASHVYYRFDVRTRVEKAATKAYTACCQSASCGVGYVRSATLGEGEITLARETAPGGPADVAFDEGPRPLELTRIDRRHVRGYVAFALGGQGAQPPFADETKPEHAGGATYDAESIEVRESTRNRDHFELCTKKRCITENEFIRRYANRTGSHELDDFVRDRSPQMRVTGAVVGSLGVLAAAVGVVILATDNPAVSDRRVPAVGGIMLGISVPSLAAGLGLLGAPYDGWTDDHLLTKSEARRFVERYNRALRREGAARGVSSK</sequence>
<evidence type="ECO:0000256" key="1">
    <source>
        <dbReference type="SAM" id="Phobius"/>
    </source>
</evidence>
<feature type="transmembrane region" description="Helical" evidence="1">
    <location>
        <begin position="317"/>
        <end position="339"/>
    </location>
</feature>
<feature type="transmembrane region" description="Helical" evidence="1">
    <location>
        <begin position="283"/>
        <end position="305"/>
    </location>
</feature>
<keyword evidence="1" id="KW-1133">Transmembrane helix</keyword>
<keyword evidence="1" id="KW-0472">Membrane</keyword>
<keyword evidence="4" id="KW-1185">Reference proteome</keyword>
<dbReference type="EMBL" id="JAQNDO010000001">
    <property type="protein sequence ID" value="MDC0740725.1"/>
    <property type="molecule type" value="Genomic_DNA"/>
</dbReference>